<organism evidence="7 8">
    <name type="scientific">Rachicladosporium monterosium</name>
    <dbReference type="NCBI Taxonomy" id="1507873"/>
    <lineage>
        <taxon>Eukaryota</taxon>
        <taxon>Fungi</taxon>
        <taxon>Dikarya</taxon>
        <taxon>Ascomycota</taxon>
        <taxon>Pezizomycotina</taxon>
        <taxon>Dothideomycetes</taxon>
        <taxon>Dothideomycetidae</taxon>
        <taxon>Cladosporiales</taxon>
        <taxon>Cladosporiaceae</taxon>
        <taxon>Rachicladosporium</taxon>
    </lineage>
</organism>
<dbReference type="Gene3D" id="3.30.40.10">
    <property type="entry name" value="Zinc/RING finger domain, C3HC4 (zinc finger)"/>
    <property type="match status" value="1"/>
</dbReference>
<dbReference type="Pfam" id="PF13639">
    <property type="entry name" value="zf-RING_2"/>
    <property type="match status" value="1"/>
</dbReference>
<gene>
    <name evidence="7" type="ORF">LTR32_001401</name>
</gene>
<evidence type="ECO:0000313" key="8">
    <source>
        <dbReference type="Proteomes" id="UP001308179"/>
    </source>
</evidence>
<dbReference type="SUPFAM" id="SSF46785">
    <property type="entry name" value="Winged helix' DNA-binding domain"/>
    <property type="match status" value="1"/>
</dbReference>
<feature type="compositionally biased region" description="Low complexity" evidence="5">
    <location>
        <begin position="344"/>
        <end position="356"/>
    </location>
</feature>
<dbReference type="InterPro" id="IPR036390">
    <property type="entry name" value="WH_DNA-bd_sf"/>
</dbReference>
<feature type="domain" description="RING-type" evidence="6">
    <location>
        <begin position="257"/>
        <end position="297"/>
    </location>
</feature>
<name>A0ABR0LDA4_9PEZI</name>
<dbReference type="InterPro" id="IPR013083">
    <property type="entry name" value="Znf_RING/FYVE/PHD"/>
</dbReference>
<evidence type="ECO:0000256" key="1">
    <source>
        <dbReference type="ARBA" id="ARBA00022723"/>
    </source>
</evidence>
<sequence length="436" mass="48671">MSTWASWLWPWGAAGPNGPVRPTDASHDPTLRSHFLSLLDNTEPPQVFRPSEVAQLLRPDELAKLGYESWNEAIPAIRELAFELRAVGYCEILQKGKVLGDDVDLIEVEGAIRIRRMHDYTSKLTDDWNWRLCTDDLTQTARAPSETAQGEMYRPISRKPLNAKYHHRKLLPQSHYSFVPINQLRIAIAIMGRQSNIWVHPKLTLVDVLCTDEDHTSPTSAHSASPIAGAGPSTAAPRTSSLPDRSAPPSPSVTHKCVIDLEDIAPGDAYALPCGHVFHTECIKHWLGQSYSCPTCRMDVHAFDRFWNEDTDELAYWPRGWSGSFVDSSDAGLETDSQAGLYPGSNIANASGSSSPTDPAPERRNSASAPVRLPVQLLAFHRHLISELETLRVRANLNVANGVEVLLNTRWADFVLTEIRAHQASARFWEEFLREY</sequence>
<protein>
    <recommendedName>
        <fullName evidence="6">RING-type domain-containing protein</fullName>
    </recommendedName>
</protein>
<accession>A0ABR0LDA4</accession>
<evidence type="ECO:0000256" key="5">
    <source>
        <dbReference type="SAM" id="MobiDB-lite"/>
    </source>
</evidence>
<keyword evidence="8" id="KW-1185">Reference proteome</keyword>
<feature type="region of interest" description="Disordered" evidence="5">
    <location>
        <begin position="217"/>
        <end position="253"/>
    </location>
</feature>
<proteinExistence type="predicted"/>
<dbReference type="InterPro" id="IPR021660">
    <property type="entry name" value="DUF3253"/>
</dbReference>
<dbReference type="PANTHER" id="PTHR22763">
    <property type="entry name" value="RING ZINC FINGER PROTEIN"/>
    <property type="match status" value="1"/>
</dbReference>
<dbReference type="InterPro" id="IPR036388">
    <property type="entry name" value="WH-like_DNA-bd_sf"/>
</dbReference>
<dbReference type="InterPro" id="IPR001841">
    <property type="entry name" value="Znf_RING"/>
</dbReference>
<keyword evidence="3" id="KW-0862">Zinc</keyword>
<evidence type="ECO:0000256" key="4">
    <source>
        <dbReference type="PROSITE-ProRule" id="PRU00175"/>
    </source>
</evidence>
<dbReference type="InterPro" id="IPR050731">
    <property type="entry name" value="HRD1_E3_ubiq-ligases"/>
</dbReference>
<dbReference type="Pfam" id="PF11625">
    <property type="entry name" value="DUF3253"/>
    <property type="match status" value="1"/>
</dbReference>
<keyword evidence="1" id="KW-0479">Metal-binding</keyword>
<dbReference type="PROSITE" id="PS50089">
    <property type="entry name" value="ZF_RING_2"/>
    <property type="match status" value="1"/>
</dbReference>
<evidence type="ECO:0000259" key="6">
    <source>
        <dbReference type="PROSITE" id="PS50089"/>
    </source>
</evidence>
<dbReference type="Proteomes" id="UP001308179">
    <property type="component" value="Unassembled WGS sequence"/>
</dbReference>
<evidence type="ECO:0000313" key="7">
    <source>
        <dbReference type="EMBL" id="KAK5147107.1"/>
    </source>
</evidence>
<evidence type="ECO:0000256" key="2">
    <source>
        <dbReference type="ARBA" id="ARBA00022771"/>
    </source>
</evidence>
<comment type="caution">
    <text evidence="7">The sequence shown here is derived from an EMBL/GenBank/DDBJ whole genome shotgun (WGS) entry which is preliminary data.</text>
</comment>
<feature type="region of interest" description="Disordered" evidence="5">
    <location>
        <begin position="344"/>
        <end position="366"/>
    </location>
</feature>
<reference evidence="7 8" key="1">
    <citation type="submission" date="2023-08" db="EMBL/GenBank/DDBJ databases">
        <title>Black Yeasts Isolated from many extreme environments.</title>
        <authorList>
            <person name="Coleine C."/>
            <person name="Stajich J.E."/>
            <person name="Selbmann L."/>
        </authorList>
    </citation>
    <scope>NUCLEOTIDE SEQUENCE [LARGE SCALE GENOMIC DNA]</scope>
    <source>
        <strain evidence="7 8">CCFEE 5386</strain>
    </source>
</reference>
<dbReference type="SMART" id="SM00184">
    <property type="entry name" value="RING"/>
    <property type="match status" value="1"/>
</dbReference>
<keyword evidence="2 4" id="KW-0863">Zinc-finger</keyword>
<evidence type="ECO:0000256" key="3">
    <source>
        <dbReference type="ARBA" id="ARBA00022833"/>
    </source>
</evidence>
<dbReference type="Gene3D" id="1.10.10.10">
    <property type="entry name" value="Winged helix-like DNA-binding domain superfamily/Winged helix DNA-binding domain"/>
    <property type="match status" value="1"/>
</dbReference>
<dbReference type="EMBL" id="JAVRRR010000054">
    <property type="protein sequence ID" value="KAK5147107.1"/>
    <property type="molecule type" value="Genomic_DNA"/>
</dbReference>
<dbReference type="SUPFAM" id="SSF57850">
    <property type="entry name" value="RING/U-box"/>
    <property type="match status" value="1"/>
</dbReference>